<organism evidence="2 3">
    <name type="scientific">Tamlana crocina</name>
    <dbReference type="NCBI Taxonomy" id="393006"/>
    <lineage>
        <taxon>Bacteria</taxon>
        <taxon>Pseudomonadati</taxon>
        <taxon>Bacteroidota</taxon>
        <taxon>Flavobacteriia</taxon>
        <taxon>Flavobacteriales</taxon>
        <taxon>Flavobacteriaceae</taxon>
        <taxon>Tamlana</taxon>
    </lineage>
</organism>
<keyword evidence="3" id="KW-1185">Reference proteome</keyword>
<evidence type="ECO:0000313" key="2">
    <source>
        <dbReference type="EMBL" id="NJX16300.1"/>
    </source>
</evidence>
<gene>
    <name evidence="2" type="ORF">HC176_12460</name>
</gene>
<feature type="chain" id="PRO_5046561061" evidence="1">
    <location>
        <begin position="24"/>
        <end position="316"/>
    </location>
</feature>
<feature type="non-terminal residue" evidence="2">
    <location>
        <position position="316"/>
    </location>
</feature>
<feature type="signal peptide" evidence="1">
    <location>
        <begin position="1"/>
        <end position="23"/>
    </location>
</feature>
<protein>
    <submittedName>
        <fullName evidence="2">Uncharacterized protein</fullName>
    </submittedName>
</protein>
<comment type="caution">
    <text evidence="2">The sequence shown here is derived from an EMBL/GenBank/DDBJ whole genome shotgun (WGS) entry which is preliminary data.</text>
</comment>
<dbReference type="EMBL" id="JAAVJS010000018">
    <property type="protein sequence ID" value="NJX16300.1"/>
    <property type="molecule type" value="Genomic_DNA"/>
</dbReference>
<evidence type="ECO:0000256" key="1">
    <source>
        <dbReference type="SAM" id="SignalP"/>
    </source>
</evidence>
<keyword evidence="1" id="KW-0732">Signal</keyword>
<sequence>MNKPLQFLTAFFFALTLSLNAQSPEKLSYQAIVRNSSNAILANQSVGVQISILQGTANGTPVYVETQNSTSNANGLINLEIGTGNLVSGAFNTIEWGNDTYFIKTEIDTNGGNNYTITGTSQLMSVPYALHAKTAESISGGINETDPSFTASAAKGITSTDITNWNNKLAVEVDGSVTNEIELPTGGNDGQVLKTDGNGNYAWVDQTTDTNTQLNETQVDAFVANNGYLIAEVDGSVTNEIELPTGGNDGQVLKTDGNGNYAWIDQTTDTDTQLNETQVDAFVANNGYLIAEVDGSVTNEIELPTGGNDGQVLKTD</sequence>
<dbReference type="Proteomes" id="UP000760545">
    <property type="component" value="Unassembled WGS sequence"/>
</dbReference>
<reference evidence="2 3" key="1">
    <citation type="submission" date="2020-03" db="EMBL/GenBank/DDBJ databases">
        <title>Tamlana sp. nov, isolated from XXX.</title>
        <authorList>
            <person name="Cao W.R."/>
        </authorList>
    </citation>
    <scope>NUCLEOTIDE SEQUENCE [LARGE SCALE GENOMIC DNA]</scope>
    <source>
        <strain evidence="2 3">HST1-43</strain>
    </source>
</reference>
<evidence type="ECO:0000313" key="3">
    <source>
        <dbReference type="Proteomes" id="UP000760545"/>
    </source>
</evidence>
<name>A0ABX1DD68_9FLAO</name>
<proteinExistence type="predicted"/>
<accession>A0ABX1DD68</accession>